<dbReference type="AlphaFoldDB" id="A0A3M8KC97"/>
<feature type="domain" description="Prephenate dehydratase" evidence="10">
    <location>
        <begin position="4"/>
        <end position="187"/>
    </location>
</feature>
<dbReference type="GO" id="GO:0004664">
    <property type="term" value="F:prephenate dehydratase activity"/>
    <property type="evidence" value="ECO:0007669"/>
    <property type="project" value="UniProtKB-EC"/>
</dbReference>
<dbReference type="InterPro" id="IPR002912">
    <property type="entry name" value="ACT_dom"/>
</dbReference>
<gene>
    <name evidence="12" type="ORF">C5L39_01150</name>
</gene>
<comment type="pathway">
    <text evidence="1">Amino-acid biosynthesis; L-phenylalanine biosynthesis; phenylpyruvate from prephenate: step 1/1.</text>
</comment>
<dbReference type="UniPathway" id="UPA00121">
    <property type="reaction ID" value="UER00345"/>
</dbReference>
<dbReference type="InterPro" id="IPR045865">
    <property type="entry name" value="ACT-like_dom_sf"/>
</dbReference>
<dbReference type="CDD" id="cd13632">
    <property type="entry name" value="PBP2_Aa-PDT_like"/>
    <property type="match status" value="1"/>
</dbReference>
<keyword evidence="5" id="KW-0057">Aromatic amino acid biosynthesis</keyword>
<dbReference type="Pfam" id="PF00800">
    <property type="entry name" value="PDT"/>
    <property type="match status" value="1"/>
</dbReference>
<evidence type="ECO:0000256" key="4">
    <source>
        <dbReference type="ARBA" id="ARBA00022605"/>
    </source>
</evidence>
<organism evidence="12 13">
    <name type="scientific">Corynebacterium alimapuense</name>
    <dbReference type="NCBI Taxonomy" id="1576874"/>
    <lineage>
        <taxon>Bacteria</taxon>
        <taxon>Bacillati</taxon>
        <taxon>Actinomycetota</taxon>
        <taxon>Actinomycetes</taxon>
        <taxon>Mycobacteriales</taxon>
        <taxon>Corynebacteriaceae</taxon>
        <taxon>Corynebacterium</taxon>
    </lineage>
</organism>
<evidence type="ECO:0000313" key="12">
    <source>
        <dbReference type="EMBL" id="RNE50008.1"/>
    </source>
</evidence>
<evidence type="ECO:0000313" key="13">
    <source>
        <dbReference type="Proteomes" id="UP000266975"/>
    </source>
</evidence>
<dbReference type="PANTHER" id="PTHR21022:SF19">
    <property type="entry name" value="PREPHENATE DEHYDRATASE-RELATED"/>
    <property type="match status" value="1"/>
</dbReference>
<keyword evidence="13" id="KW-1185">Reference proteome</keyword>
<dbReference type="SUPFAM" id="SSF53850">
    <property type="entry name" value="Periplasmic binding protein-like II"/>
    <property type="match status" value="1"/>
</dbReference>
<dbReference type="Proteomes" id="UP000266975">
    <property type="component" value="Unassembled WGS sequence"/>
</dbReference>
<proteinExistence type="predicted"/>
<evidence type="ECO:0000259" key="10">
    <source>
        <dbReference type="PROSITE" id="PS51171"/>
    </source>
</evidence>
<reference evidence="12 13" key="1">
    <citation type="submission" date="2018-02" db="EMBL/GenBank/DDBJ databases">
        <title>Corynebacterium alimpuense sp. nov., a marine obligate actinomycete isolated from sediments of Valparaiso bay, Chile.</title>
        <authorList>
            <person name="Claverias F."/>
            <person name="Gonzales-Siles L."/>
            <person name="Salva-Serra F."/>
            <person name="Inganaes E."/>
            <person name="Molin K."/>
            <person name="Cumsille A."/>
            <person name="Undabarrena A."/>
            <person name="Couve E."/>
            <person name="Moore E.R.B."/>
            <person name="Gomila M."/>
            <person name="Camara B."/>
        </authorList>
    </citation>
    <scope>NUCLEOTIDE SEQUENCE [LARGE SCALE GENOMIC DNA]</scope>
    <source>
        <strain evidence="12 13">CCUG 69366</strain>
    </source>
</reference>
<evidence type="ECO:0000256" key="8">
    <source>
        <dbReference type="ARBA" id="ARBA00047848"/>
    </source>
</evidence>
<evidence type="ECO:0000256" key="9">
    <source>
        <dbReference type="PIRSR" id="PIRSR001500-2"/>
    </source>
</evidence>
<dbReference type="SUPFAM" id="SSF55021">
    <property type="entry name" value="ACT-like"/>
    <property type="match status" value="1"/>
</dbReference>
<name>A0A3M8KC97_9CORY</name>
<comment type="catalytic activity">
    <reaction evidence="8">
        <text>prephenate + H(+) = 3-phenylpyruvate + CO2 + H2O</text>
        <dbReference type="Rhea" id="RHEA:21648"/>
        <dbReference type="ChEBI" id="CHEBI:15377"/>
        <dbReference type="ChEBI" id="CHEBI:15378"/>
        <dbReference type="ChEBI" id="CHEBI:16526"/>
        <dbReference type="ChEBI" id="CHEBI:18005"/>
        <dbReference type="ChEBI" id="CHEBI:29934"/>
        <dbReference type="EC" id="4.2.1.51"/>
    </reaction>
</comment>
<keyword evidence="6" id="KW-0584">Phenylalanine biosynthesis</keyword>
<evidence type="ECO:0000256" key="5">
    <source>
        <dbReference type="ARBA" id="ARBA00023141"/>
    </source>
</evidence>
<evidence type="ECO:0000256" key="3">
    <source>
        <dbReference type="ARBA" id="ARBA00021872"/>
    </source>
</evidence>
<dbReference type="PROSITE" id="PS51171">
    <property type="entry name" value="PREPHENATE_DEHYDR_3"/>
    <property type="match status" value="1"/>
</dbReference>
<evidence type="ECO:0000256" key="7">
    <source>
        <dbReference type="ARBA" id="ARBA00023239"/>
    </source>
</evidence>
<dbReference type="EMBL" id="PTJO01000001">
    <property type="protein sequence ID" value="RNE50008.1"/>
    <property type="molecule type" value="Genomic_DNA"/>
</dbReference>
<dbReference type="GO" id="GO:0005737">
    <property type="term" value="C:cytoplasm"/>
    <property type="evidence" value="ECO:0007669"/>
    <property type="project" value="TreeGrafter"/>
</dbReference>
<dbReference type="CDD" id="cd04905">
    <property type="entry name" value="ACT_CM-PDT"/>
    <property type="match status" value="1"/>
</dbReference>
<dbReference type="FunFam" id="3.30.70.260:FF:000012">
    <property type="entry name" value="Prephenate dehydratase"/>
    <property type="match status" value="1"/>
</dbReference>
<comment type="caution">
    <text evidence="12">The sequence shown here is derived from an EMBL/GenBank/DDBJ whole genome shotgun (WGS) entry which is preliminary data.</text>
</comment>
<dbReference type="EC" id="4.2.1.51" evidence="2"/>
<dbReference type="Gene3D" id="3.30.70.260">
    <property type="match status" value="1"/>
</dbReference>
<dbReference type="PIRSF" id="PIRSF001500">
    <property type="entry name" value="Chor_mut_pdt_Ppr"/>
    <property type="match status" value="1"/>
</dbReference>
<dbReference type="PANTHER" id="PTHR21022">
    <property type="entry name" value="PREPHENATE DEHYDRATASE P PROTEIN"/>
    <property type="match status" value="1"/>
</dbReference>
<protein>
    <recommendedName>
        <fullName evidence="3">Prephenate dehydratase</fullName>
        <ecNumber evidence="2">4.2.1.51</ecNumber>
    </recommendedName>
</protein>
<feature type="domain" description="ACT" evidence="11">
    <location>
        <begin position="201"/>
        <end position="278"/>
    </location>
</feature>
<dbReference type="FunFam" id="3.40.190.10:FF:000064">
    <property type="entry name" value="Prephenate dehydratase"/>
    <property type="match status" value="1"/>
</dbReference>
<evidence type="ECO:0000256" key="1">
    <source>
        <dbReference type="ARBA" id="ARBA00004741"/>
    </source>
</evidence>
<dbReference type="InterPro" id="IPR008242">
    <property type="entry name" value="Chor_mutase/pphenate_deHydtase"/>
</dbReference>
<dbReference type="Gene3D" id="3.40.190.10">
    <property type="entry name" value="Periplasmic binding protein-like II"/>
    <property type="match status" value="2"/>
</dbReference>
<evidence type="ECO:0000259" key="11">
    <source>
        <dbReference type="PROSITE" id="PS51671"/>
    </source>
</evidence>
<dbReference type="GO" id="GO:0009094">
    <property type="term" value="P:L-phenylalanine biosynthetic process"/>
    <property type="evidence" value="ECO:0007669"/>
    <property type="project" value="UniProtKB-UniPathway"/>
</dbReference>
<accession>A0A3M8KC97</accession>
<keyword evidence="4" id="KW-0028">Amino-acid biosynthesis</keyword>
<dbReference type="OrthoDB" id="9802281at2"/>
<dbReference type="PROSITE" id="PS51671">
    <property type="entry name" value="ACT"/>
    <property type="match status" value="1"/>
</dbReference>
<dbReference type="NCBIfam" id="NF008865">
    <property type="entry name" value="PRK11898.1"/>
    <property type="match status" value="1"/>
</dbReference>
<feature type="site" description="Essential for prephenate dehydratase activity" evidence="9">
    <location>
        <position position="180"/>
    </location>
</feature>
<sequence>MTTTVAYLGPAGTFTEAALLRFADSGAFGDQEITQLPVSSPREALDAVRSNQAQFACVAIENSVDGAVTSTFDALVDGHGVQIYHELEIEIAFSIMMRPGMKLSEAKTFSTHPVAYQQVSRWFAEHVPDARFMPASSNAAAAEAVAEGRADVAAAPDRAAALFGLDVHADSVADLAGARTRFVAVGPCGLPTARTGNDCTSVVFTLPNQPGTLVGALGEFSLRGVDMNRIESRPTRREFGTYHFHADLVGHIDDAPLAEALRALWLRAEDITYLGSWPKSRAQGDREATGPDLERLQQATEWVISAREGK</sequence>
<dbReference type="InterPro" id="IPR001086">
    <property type="entry name" value="Preph_deHydtase"/>
</dbReference>
<dbReference type="Pfam" id="PF01842">
    <property type="entry name" value="ACT"/>
    <property type="match status" value="1"/>
</dbReference>
<keyword evidence="7" id="KW-0456">Lyase</keyword>
<evidence type="ECO:0000256" key="2">
    <source>
        <dbReference type="ARBA" id="ARBA00013147"/>
    </source>
</evidence>
<dbReference type="RefSeq" id="WP_123047052.1">
    <property type="nucleotide sequence ID" value="NZ_PTJO01000001.1"/>
</dbReference>
<evidence type="ECO:0000256" key="6">
    <source>
        <dbReference type="ARBA" id="ARBA00023222"/>
    </source>
</evidence>